<dbReference type="Gene3D" id="1.10.10.2910">
    <property type="match status" value="1"/>
</dbReference>
<evidence type="ECO:0000256" key="1">
    <source>
        <dbReference type="ARBA" id="ARBA00007227"/>
    </source>
</evidence>
<evidence type="ECO:0000313" key="3">
    <source>
        <dbReference type="EMBL" id="MBF4162578.1"/>
    </source>
</evidence>
<comment type="caution">
    <text evidence="3">The sequence shown here is derived from an EMBL/GenBank/DDBJ whole genome shotgun (WGS) entry which is preliminary data.</text>
</comment>
<keyword evidence="4" id="KW-1185">Reference proteome</keyword>
<dbReference type="AlphaFoldDB" id="A0A930YBL0"/>
<reference evidence="3" key="1">
    <citation type="submission" date="2020-11" db="EMBL/GenBank/DDBJ databases">
        <title>Nocardioides sp. CBS4Y-1, whole genome shotgun sequence.</title>
        <authorList>
            <person name="Tuo L."/>
        </authorList>
    </citation>
    <scope>NUCLEOTIDE SEQUENCE</scope>
    <source>
        <strain evidence="3">CBS4Y-1</strain>
    </source>
</reference>
<dbReference type="SMART" id="SM00530">
    <property type="entry name" value="HTH_XRE"/>
    <property type="match status" value="1"/>
</dbReference>
<proteinExistence type="inferred from homology"/>
<dbReference type="Pfam" id="PF01381">
    <property type="entry name" value="HTH_3"/>
    <property type="match status" value="1"/>
</dbReference>
<name>A0A930YBL0_9ACTN</name>
<dbReference type="RefSeq" id="WP_194503845.1">
    <property type="nucleotide sequence ID" value="NZ_JADIVZ010000006.1"/>
</dbReference>
<dbReference type="InterPro" id="IPR010359">
    <property type="entry name" value="IrrE_HExxH"/>
</dbReference>
<dbReference type="EMBL" id="JADIVZ010000006">
    <property type="protein sequence ID" value="MBF4162578.1"/>
    <property type="molecule type" value="Genomic_DNA"/>
</dbReference>
<dbReference type="InterPro" id="IPR001387">
    <property type="entry name" value="Cro/C1-type_HTH"/>
</dbReference>
<dbReference type="SUPFAM" id="SSF47413">
    <property type="entry name" value="lambda repressor-like DNA-binding domains"/>
    <property type="match status" value="1"/>
</dbReference>
<dbReference type="CDD" id="cd00093">
    <property type="entry name" value="HTH_XRE"/>
    <property type="match status" value="1"/>
</dbReference>
<dbReference type="GO" id="GO:0003677">
    <property type="term" value="F:DNA binding"/>
    <property type="evidence" value="ECO:0007669"/>
    <property type="project" value="InterPro"/>
</dbReference>
<dbReference type="InterPro" id="IPR010982">
    <property type="entry name" value="Lambda_DNA-bd_dom_sf"/>
</dbReference>
<gene>
    <name evidence="3" type="ORF">ISG29_12845</name>
</gene>
<protein>
    <submittedName>
        <fullName evidence="3">XRE family transcriptional regulator</fullName>
    </submittedName>
</protein>
<evidence type="ECO:0000313" key="4">
    <source>
        <dbReference type="Proteomes" id="UP000656804"/>
    </source>
</evidence>
<feature type="domain" description="HTH cro/C1-type" evidence="2">
    <location>
        <begin position="12"/>
        <end position="66"/>
    </location>
</feature>
<dbReference type="InterPro" id="IPR052345">
    <property type="entry name" value="Rad_response_metalloprotease"/>
</dbReference>
<organism evidence="3 4">
    <name type="scientific">Nocardioides acrostichi</name>
    <dbReference type="NCBI Taxonomy" id="2784339"/>
    <lineage>
        <taxon>Bacteria</taxon>
        <taxon>Bacillati</taxon>
        <taxon>Actinomycetota</taxon>
        <taxon>Actinomycetes</taxon>
        <taxon>Propionibacteriales</taxon>
        <taxon>Nocardioidaceae</taxon>
        <taxon>Nocardioides</taxon>
    </lineage>
</organism>
<dbReference type="Gene3D" id="1.10.260.40">
    <property type="entry name" value="lambda repressor-like DNA-binding domains"/>
    <property type="match status" value="1"/>
</dbReference>
<dbReference type="Pfam" id="PF06114">
    <property type="entry name" value="Peptidase_M78"/>
    <property type="match status" value="1"/>
</dbReference>
<sequence length="339" mass="37289">MTASAGFVPERLRLARDLQKLSQSALARQVGLTPAAVSKFESGETTPSASTLTALATALSMPVGYFDVPVEETHEGFFRSLRKSTVSQRRRARSLAHLVHDLAATVGAAGWPALNLPRYPVDSLDADTDLPAQAAREVRARWCVPAGPIHDVVALLEDHGVLVLRLPLDAADVDAFSLPFPDHPVVVLSANKDDRARSRFDAAHELGHLVMHGESVWGVKEVETQAHQFAAEFLMPGEQIAQELPDRPDWDVFFKLKQRWHVSIAALLLRARTLERMPPAAYTTAMKGLSARGWRRIEPVPLGPPESPTKTRNLLRTAQRESTWFPQALLPALEDPLNA</sequence>
<dbReference type="Proteomes" id="UP000656804">
    <property type="component" value="Unassembled WGS sequence"/>
</dbReference>
<dbReference type="PANTHER" id="PTHR43236">
    <property type="entry name" value="ANTITOXIN HIGA1"/>
    <property type="match status" value="1"/>
</dbReference>
<dbReference type="PANTHER" id="PTHR43236:SF1">
    <property type="entry name" value="BLL7220 PROTEIN"/>
    <property type="match status" value="1"/>
</dbReference>
<comment type="similarity">
    <text evidence="1">Belongs to the short-chain fatty acyl-CoA assimilation regulator (ScfR) family.</text>
</comment>
<accession>A0A930YBL0</accession>
<dbReference type="PROSITE" id="PS50943">
    <property type="entry name" value="HTH_CROC1"/>
    <property type="match status" value="1"/>
</dbReference>
<evidence type="ECO:0000259" key="2">
    <source>
        <dbReference type="PROSITE" id="PS50943"/>
    </source>
</evidence>